<proteinExistence type="predicted"/>
<accession>A0ABQ0Q088</accession>
<comment type="caution">
    <text evidence="1">The sequence shown here is derived from an EMBL/GenBank/DDBJ whole genome shotgun (WGS) entry which is preliminary data.</text>
</comment>
<keyword evidence="2" id="KW-1185">Reference proteome</keyword>
<organism evidence="1 2">
    <name type="scientific">Acetobacter malorum DSM 14337</name>
    <dbReference type="NCBI Taxonomy" id="1307910"/>
    <lineage>
        <taxon>Bacteria</taxon>
        <taxon>Pseudomonadati</taxon>
        <taxon>Pseudomonadota</taxon>
        <taxon>Alphaproteobacteria</taxon>
        <taxon>Acetobacterales</taxon>
        <taxon>Acetobacteraceae</taxon>
        <taxon>Acetobacter</taxon>
    </lineage>
</organism>
<evidence type="ECO:0000313" key="1">
    <source>
        <dbReference type="EMBL" id="GBQ85931.1"/>
    </source>
</evidence>
<evidence type="ECO:0000313" key="2">
    <source>
        <dbReference type="Proteomes" id="UP001065047"/>
    </source>
</evidence>
<protein>
    <recommendedName>
        <fullName evidence="3">Phage protein</fullName>
    </recommendedName>
</protein>
<dbReference type="Proteomes" id="UP001065047">
    <property type="component" value="Unassembled WGS sequence"/>
</dbReference>
<evidence type="ECO:0008006" key="3">
    <source>
        <dbReference type="Google" id="ProtNLM"/>
    </source>
</evidence>
<sequence length="136" mass="14580">MAENKPSGIEPHGSGLIILGVMREARNSNCPKWVPVEIDDVPHYQVKGDRIEEVVAKSEAEKTIAGLEGLIEASTEREDSLIESLDAATKALAKAIAMRDHGCEWSSLTVSEMEGMIGTAQEEIDNCLGTSELAGT</sequence>
<dbReference type="GeneID" id="29557738"/>
<gene>
    <name evidence="1" type="ORF">AA14337_3199</name>
</gene>
<dbReference type="RefSeq" id="WP_061506401.1">
    <property type="nucleotide sequence ID" value="NZ_BAPF01000056.1"/>
</dbReference>
<reference evidence="1" key="1">
    <citation type="submission" date="2013-04" db="EMBL/GenBank/DDBJ databases">
        <title>The genome sequencing project of 58 acetic acid bacteria.</title>
        <authorList>
            <person name="Okamoto-Kainuma A."/>
            <person name="Ishikawa M."/>
            <person name="Umino S."/>
            <person name="Koizumi Y."/>
            <person name="Shiwa Y."/>
            <person name="Yoshikawa H."/>
            <person name="Matsutani M."/>
            <person name="Matsushita K."/>
        </authorList>
    </citation>
    <scope>NUCLEOTIDE SEQUENCE</scope>
    <source>
        <strain evidence="1">DSM 14337</strain>
    </source>
</reference>
<dbReference type="EMBL" id="BAPF01000056">
    <property type="protein sequence ID" value="GBQ85931.1"/>
    <property type="molecule type" value="Genomic_DNA"/>
</dbReference>
<name>A0ABQ0Q088_9PROT</name>